<accession>A0A1G6E7H3</accession>
<evidence type="ECO:0000256" key="1">
    <source>
        <dbReference type="ARBA" id="ARBA00022485"/>
    </source>
</evidence>
<dbReference type="OrthoDB" id="9789030at2"/>
<evidence type="ECO:0000256" key="2">
    <source>
        <dbReference type="ARBA" id="ARBA00022723"/>
    </source>
</evidence>
<dbReference type="Gene3D" id="3.30.70.20">
    <property type="match status" value="2"/>
</dbReference>
<organism evidence="6 7">
    <name type="scientific">Desulfonatronum thiosulfatophilum</name>
    <dbReference type="NCBI Taxonomy" id="617002"/>
    <lineage>
        <taxon>Bacteria</taxon>
        <taxon>Pseudomonadati</taxon>
        <taxon>Thermodesulfobacteriota</taxon>
        <taxon>Desulfovibrionia</taxon>
        <taxon>Desulfovibrionales</taxon>
        <taxon>Desulfonatronaceae</taxon>
        <taxon>Desulfonatronum</taxon>
    </lineage>
</organism>
<keyword evidence="1" id="KW-0004">4Fe-4S</keyword>
<dbReference type="PROSITE" id="PS51379">
    <property type="entry name" value="4FE4S_FER_2"/>
    <property type="match status" value="3"/>
</dbReference>
<evidence type="ECO:0000259" key="5">
    <source>
        <dbReference type="PROSITE" id="PS51379"/>
    </source>
</evidence>
<dbReference type="STRING" id="617002.SAMN05660653_02641"/>
<evidence type="ECO:0000256" key="3">
    <source>
        <dbReference type="ARBA" id="ARBA00023004"/>
    </source>
</evidence>
<dbReference type="RefSeq" id="WP_092122691.1">
    <property type="nucleotide sequence ID" value="NZ_FMXO01000016.1"/>
</dbReference>
<dbReference type="GO" id="GO:0046872">
    <property type="term" value="F:metal ion binding"/>
    <property type="evidence" value="ECO:0007669"/>
    <property type="project" value="UniProtKB-KW"/>
</dbReference>
<reference evidence="6 7" key="1">
    <citation type="submission" date="2016-10" db="EMBL/GenBank/DDBJ databases">
        <authorList>
            <person name="de Groot N.N."/>
        </authorList>
    </citation>
    <scope>NUCLEOTIDE SEQUENCE [LARGE SCALE GENOMIC DNA]</scope>
    <source>
        <strain evidence="6 7">ASO4-2</strain>
    </source>
</reference>
<keyword evidence="7" id="KW-1185">Reference proteome</keyword>
<dbReference type="Pfam" id="PF13247">
    <property type="entry name" value="Fer4_11"/>
    <property type="match status" value="2"/>
</dbReference>
<dbReference type="SUPFAM" id="SSF54862">
    <property type="entry name" value="4Fe-4S ferredoxins"/>
    <property type="match status" value="1"/>
</dbReference>
<dbReference type="EMBL" id="FMXO01000016">
    <property type="protein sequence ID" value="SDB53366.1"/>
    <property type="molecule type" value="Genomic_DNA"/>
</dbReference>
<dbReference type="GO" id="GO:0051539">
    <property type="term" value="F:4 iron, 4 sulfur cluster binding"/>
    <property type="evidence" value="ECO:0007669"/>
    <property type="project" value="UniProtKB-KW"/>
</dbReference>
<dbReference type="InterPro" id="IPR017900">
    <property type="entry name" value="4Fe4S_Fe_S_CS"/>
</dbReference>
<dbReference type="PANTHER" id="PTHR43177">
    <property type="entry name" value="PROTEIN NRFC"/>
    <property type="match status" value="1"/>
</dbReference>
<protein>
    <submittedName>
        <fullName evidence="6">Prokaryotic molybdopterin-containing oxidoreductase family, iron-sulfur binding subunit</fullName>
    </submittedName>
</protein>
<sequence length="251" mass="28010">MARYAMVIDLQQCTGCGGCIIACMNENNLPEGVRWSGKRTETLGRFPFVRYHYRPTLCNHCENAPCVRGCPTRALHKAEGGITMHDPSKCIGCRYCMVNCPYGVIHYNWRRPHAEWRDNTAVIPGGTSTPAETVQRVGAKGWPIQNPDPDATYASIRPTGVVEKCTFCHHRVVNGQLPYCVEACPANARIFGDLDDPRSKVNQLLGMFRAEQLRAELGTRPKVFYIREFCPCAYEPGKGMVQADDVKQALA</sequence>
<evidence type="ECO:0000256" key="4">
    <source>
        <dbReference type="ARBA" id="ARBA00023014"/>
    </source>
</evidence>
<evidence type="ECO:0000313" key="7">
    <source>
        <dbReference type="Proteomes" id="UP000198771"/>
    </source>
</evidence>
<feature type="domain" description="4Fe-4S ferredoxin-type" evidence="5">
    <location>
        <begin position="4"/>
        <end position="34"/>
    </location>
</feature>
<name>A0A1G6E7H3_9BACT</name>
<feature type="domain" description="4Fe-4S ferredoxin-type" evidence="5">
    <location>
        <begin position="49"/>
        <end position="80"/>
    </location>
</feature>
<gene>
    <name evidence="6" type="ORF">SAMN05660653_02641</name>
</gene>
<keyword evidence="2" id="KW-0479">Metal-binding</keyword>
<dbReference type="PANTHER" id="PTHR43177:SF3">
    <property type="entry name" value="PROTEIN NRFC HOMOLOG"/>
    <property type="match status" value="1"/>
</dbReference>
<feature type="domain" description="4Fe-4S ferredoxin-type" evidence="5">
    <location>
        <begin position="81"/>
        <end position="110"/>
    </location>
</feature>
<keyword evidence="4" id="KW-0411">Iron-sulfur</keyword>
<dbReference type="InterPro" id="IPR017896">
    <property type="entry name" value="4Fe4S_Fe-S-bd"/>
</dbReference>
<dbReference type="CDD" id="cd10551">
    <property type="entry name" value="PsrB"/>
    <property type="match status" value="1"/>
</dbReference>
<proteinExistence type="predicted"/>
<evidence type="ECO:0000313" key="6">
    <source>
        <dbReference type="EMBL" id="SDB53366.1"/>
    </source>
</evidence>
<keyword evidence="3" id="KW-0408">Iron</keyword>
<dbReference type="Proteomes" id="UP000198771">
    <property type="component" value="Unassembled WGS sequence"/>
</dbReference>
<dbReference type="PROSITE" id="PS00198">
    <property type="entry name" value="4FE4S_FER_1"/>
    <property type="match status" value="1"/>
</dbReference>
<dbReference type="InterPro" id="IPR050954">
    <property type="entry name" value="ET_IronSulfur_Cluster-Binding"/>
</dbReference>
<dbReference type="AlphaFoldDB" id="A0A1G6E7H3"/>